<comment type="caution">
    <text evidence="2">The sequence shown here is derived from an EMBL/GenBank/DDBJ whole genome shotgun (WGS) entry which is preliminary data.</text>
</comment>
<dbReference type="Proteomes" id="UP000499080">
    <property type="component" value="Unassembled WGS sequence"/>
</dbReference>
<evidence type="ECO:0000256" key="1">
    <source>
        <dbReference type="SAM" id="MobiDB-lite"/>
    </source>
</evidence>
<name>A0A4Y2SZ96_ARAVE</name>
<dbReference type="OrthoDB" id="125347at2759"/>
<accession>A0A4Y2SZ96</accession>
<feature type="compositionally biased region" description="Acidic residues" evidence="1">
    <location>
        <begin position="96"/>
        <end position="105"/>
    </location>
</feature>
<protein>
    <submittedName>
        <fullName evidence="2">Uncharacterized protein</fullName>
    </submittedName>
</protein>
<sequence>MSSFVRPCERAKAPSRMKSQVTLPLVLLRNVKGPCSAIHRQDGETKCHCHIFFYFHIPCVCKHSFQTTSTGKYFGSPFAQKGEPNIAEVRHSKEGEGEDDDEGENDSQVKISNNDAFECFSKGLASLEQQE</sequence>
<dbReference type="AlphaFoldDB" id="A0A4Y2SZ96"/>
<organism evidence="2 3">
    <name type="scientific">Araneus ventricosus</name>
    <name type="common">Orbweaver spider</name>
    <name type="synonym">Epeira ventricosa</name>
    <dbReference type="NCBI Taxonomy" id="182803"/>
    <lineage>
        <taxon>Eukaryota</taxon>
        <taxon>Metazoa</taxon>
        <taxon>Ecdysozoa</taxon>
        <taxon>Arthropoda</taxon>
        <taxon>Chelicerata</taxon>
        <taxon>Arachnida</taxon>
        <taxon>Araneae</taxon>
        <taxon>Araneomorphae</taxon>
        <taxon>Entelegynae</taxon>
        <taxon>Araneoidea</taxon>
        <taxon>Araneidae</taxon>
        <taxon>Araneus</taxon>
    </lineage>
</organism>
<feature type="region of interest" description="Disordered" evidence="1">
    <location>
        <begin position="84"/>
        <end position="108"/>
    </location>
</feature>
<reference evidence="2 3" key="1">
    <citation type="journal article" date="2019" name="Sci. Rep.">
        <title>Orb-weaving spider Araneus ventricosus genome elucidates the spidroin gene catalogue.</title>
        <authorList>
            <person name="Kono N."/>
            <person name="Nakamura H."/>
            <person name="Ohtoshi R."/>
            <person name="Moran D.A.P."/>
            <person name="Shinohara A."/>
            <person name="Yoshida Y."/>
            <person name="Fujiwara M."/>
            <person name="Mori M."/>
            <person name="Tomita M."/>
            <person name="Arakawa K."/>
        </authorList>
    </citation>
    <scope>NUCLEOTIDE SEQUENCE [LARGE SCALE GENOMIC DNA]</scope>
</reference>
<evidence type="ECO:0000313" key="2">
    <source>
        <dbReference type="EMBL" id="GBN92479.1"/>
    </source>
</evidence>
<keyword evidence="3" id="KW-1185">Reference proteome</keyword>
<proteinExistence type="predicted"/>
<dbReference type="EMBL" id="BGPR01024403">
    <property type="protein sequence ID" value="GBN92479.1"/>
    <property type="molecule type" value="Genomic_DNA"/>
</dbReference>
<gene>
    <name evidence="2" type="ORF">AVEN_27480_1</name>
</gene>
<evidence type="ECO:0000313" key="3">
    <source>
        <dbReference type="Proteomes" id="UP000499080"/>
    </source>
</evidence>